<keyword evidence="2" id="KW-1185">Reference proteome</keyword>
<name>A0A4Q7VHM3_9BACT</name>
<evidence type="ECO:0000313" key="1">
    <source>
        <dbReference type="EMBL" id="RZT95591.1"/>
    </source>
</evidence>
<dbReference type="EMBL" id="SHKN01000001">
    <property type="protein sequence ID" value="RZT95591.1"/>
    <property type="molecule type" value="Genomic_DNA"/>
</dbReference>
<evidence type="ECO:0000313" key="2">
    <source>
        <dbReference type="Proteomes" id="UP000293562"/>
    </source>
</evidence>
<accession>A0A4Q7VHM3</accession>
<protein>
    <submittedName>
        <fullName evidence="1">Uncharacterized protein</fullName>
    </submittedName>
</protein>
<gene>
    <name evidence="1" type="ORF">EV201_0214</name>
</gene>
<comment type="caution">
    <text evidence="1">The sequence shown here is derived from an EMBL/GenBank/DDBJ whole genome shotgun (WGS) entry which is preliminary data.</text>
</comment>
<proteinExistence type="predicted"/>
<dbReference type="Proteomes" id="UP000293562">
    <property type="component" value="Unassembled WGS sequence"/>
</dbReference>
<reference evidence="1 2" key="1">
    <citation type="submission" date="2019-02" db="EMBL/GenBank/DDBJ databases">
        <title>Genomic Encyclopedia of Type Strains, Phase IV (KMG-IV): sequencing the most valuable type-strain genomes for metagenomic binning, comparative biology and taxonomic classification.</title>
        <authorList>
            <person name="Goeker M."/>
        </authorList>
    </citation>
    <scope>NUCLEOTIDE SEQUENCE [LARGE SCALE GENOMIC DNA]</scope>
    <source>
        <strain evidence="1 2">DSM 28825</strain>
    </source>
</reference>
<dbReference type="AlphaFoldDB" id="A0A4Q7VHM3"/>
<sequence length="51" mass="6032">MGYVINNTSIYILIKLIEELKLGLGCRCRKRTGFVRYRTVKFFGVIVLCWF</sequence>
<organism evidence="1 2">
    <name type="scientific">Ancylomarina subtilis</name>
    <dbReference type="NCBI Taxonomy" id="1639035"/>
    <lineage>
        <taxon>Bacteria</taxon>
        <taxon>Pseudomonadati</taxon>
        <taxon>Bacteroidota</taxon>
        <taxon>Bacteroidia</taxon>
        <taxon>Marinilabiliales</taxon>
        <taxon>Marinifilaceae</taxon>
        <taxon>Ancylomarina</taxon>
    </lineage>
</organism>